<organism evidence="2 3">
    <name type="scientific">Pseudomonas panipatensis</name>
    <dbReference type="NCBI Taxonomy" id="428992"/>
    <lineage>
        <taxon>Bacteria</taxon>
        <taxon>Pseudomonadati</taxon>
        <taxon>Pseudomonadota</taxon>
        <taxon>Gammaproteobacteria</taxon>
        <taxon>Pseudomonadales</taxon>
        <taxon>Pseudomonadaceae</taxon>
        <taxon>Pseudomonas</taxon>
    </lineage>
</organism>
<dbReference type="Pfam" id="PF04657">
    <property type="entry name" value="DMT_YdcZ"/>
    <property type="match status" value="1"/>
</dbReference>
<protein>
    <submittedName>
        <fullName evidence="2">Transporter family-2 protein</fullName>
    </submittedName>
</protein>
<dbReference type="Proteomes" id="UP000199636">
    <property type="component" value="Unassembled WGS sequence"/>
</dbReference>
<reference evidence="3" key="1">
    <citation type="submission" date="2016-10" db="EMBL/GenBank/DDBJ databases">
        <authorList>
            <person name="Varghese N."/>
            <person name="Submissions S."/>
        </authorList>
    </citation>
    <scope>NUCLEOTIDE SEQUENCE [LARGE SCALE GENOMIC DNA]</scope>
    <source>
        <strain evidence="3">CCM 7469</strain>
    </source>
</reference>
<dbReference type="STRING" id="428992.SAMN05216272_104292"/>
<dbReference type="AlphaFoldDB" id="A0A1G8GIQ2"/>
<keyword evidence="3" id="KW-1185">Reference proteome</keyword>
<dbReference type="PANTHER" id="PTHR34821:SF2">
    <property type="entry name" value="INNER MEMBRANE PROTEIN YDCZ"/>
    <property type="match status" value="1"/>
</dbReference>
<evidence type="ECO:0000256" key="1">
    <source>
        <dbReference type="SAM" id="Phobius"/>
    </source>
</evidence>
<dbReference type="OrthoDB" id="7864805at2"/>
<feature type="transmembrane region" description="Helical" evidence="1">
    <location>
        <begin position="77"/>
        <end position="96"/>
    </location>
</feature>
<keyword evidence="1" id="KW-1133">Transmembrane helix</keyword>
<gene>
    <name evidence="2" type="ORF">SAMN05216272_104292</name>
</gene>
<evidence type="ECO:0000313" key="2">
    <source>
        <dbReference type="EMBL" id="SDH94206.1"/>
    </source>
</evidence>
<keyword evidence="1" id="KW-0812">Transmembrane</keyword>
<dbReference type="EMBL" id="FNDS01000004">
    <property type="protein sequence ID" value="SDH94206.1"/>
    <property type="molecule type" value="Genomic_DNA"/>
</dbReference>
<feature type="transmembrane region" description="Helical" evidence="1">
    <location>
        <begin position="138"/>
        <end position="155"/>
    </location>
</feature>
<feature type="transmembrane region" description="Helical" evidence="1">
    <location>
        <begin position="102"/>
        <end position="126"/>
    </location>
</feature>
<accession>A0A1G8GIQ2</accession>
<name>A0A1G8GIQ2_9PSED</name>
<dbReference type="GO" id="GO:0005886">
    <property type="term" value="C:plasma membrane"/>
    <property type="evidence" value="ECO:0007669"/>
    <property type="project" value="TreeGrafter"/>
</dbReference>
<keyword evidence="1" id="KW-0472">Membrane</keyword>
<evidence type="ECO:0000313" key="3">
    <source>
        <dbReference type="Proteomes" id="UP000199636"/>
    </source>
</evidence>
<dbReference type="InterPro" id="IPR006750">
    <property type="entry name" value="YdcZ"/>
</dbReference>
<proteinExistence type="predicted"/>
<feature type="transmembrane region" description="Helical" evidence="1">
    <location>
        <begin position="41"/>
        <end position="65"/>
    </location>
</feature>
<dbReference type="RefSeq" id="WP_090262711.1">
    <property type="nucleotide sequence ID" value="NZ_FNDS01000004.1"/>
</dbReference>
<sequence length="162" mass="16459">MSYSLSMSSASLAGTALIAGALVPLQASSNAALGRALGHPLWASATSLLVSLLVLLPLLLAARVPSAQFAQATQLPVWAWFGGIAGVVYITSALLLTPRLGASGFIVCVIAGQLLISLLIDHFGLMGLPTKAANPGRIAGVALIFAGMLLVQWFTPTSAPPG</sequence>
<dbReference type="PANTHER" id="PTHR34821">
    <property type="entry name" value="INNER MEMBRANE PROTEIN YDCZ"/>
    <property type="match status" value="1"/>
</dbReference>